<dbReference type="CDD" id="cd00009">
    <property type="entry name" value="AAA"/>
    <property type="match status" value="1"/>
</dbReference>
<dbReference type="EMBL" id="DTFI01000044">
    <property type="protein sequence ID" value="HGI43034.1"/>
    <property type="molecule type" value="Genomic_DNA"/>
</dbReference>
<dbReference type="InterPro" id="IPR011703">
    <property type="entry name" value="ATPase_AAA-3"/>
</dbReference>
<reference evidence="5" key="1">
    <citation type="journal article" date="2020" name="mSystems">
        <title>Genome- and Community-Level Interaction Insights into Carbon Utilization and Element Cycling Functions of Hydrothermarchaeota in Hydrothermal Sediment.</title>
        <authorList>
            <person name="Zhou Z."/>
            <person name="Liu Y."/>
            <person name="Xu W."/>
            <person name="Pan J."/>
            <person name="Luo Z.H."/>
            <person name="Li M."/>
        </authorList>
    </citation>
    <scope>NUCLEOTIDE SEQUENCE [LARGE SCALE GENOMIC DNA]</scope>
    <source>
        <strain evidence="5">SpSt-735</strain>
    </source>
</reference>
<comment type="caution">
    <text evidence="5">The sequence shown here is derived from an EMBL/GenBank/DDBJ whole genome shotgun (WGS) entry which is preliminary data.</text>
</comment>
<dbReference type="PANTHER" id="PTHR42759:SF5">
    <property type="entry name" value="METHANOL DEHYDROGENASE REGULATOR"/>
    <property type="match status" value="1"/>
</dbReference>
<dbReference type="PIRSF" id="PIRSF002849">
    <property type="entry name" value="AAA_ATPase_chaperone_MoxR_prd"/>
    <property type="match status" value="1"/>
</dbReference>
<sequence>MDHSKQLEKLYEELGKAIVGKREVIDRLLVALLARGHVLIEDYPGMAKTLLASSFAKALDLSFRRIQFTPDLLPSDITGGYYWDVKSSEFKLRRGPVFTNVLLADEVNRAPPKTQSALLEAMQERQVTIDGTTYPLEEPFMVIATLNPIEQEGTYPLPEAQLDRFLIKTRIGYPSFAEEVQILRKRIERKSDKPEIERVLSKSDVLQLQRRVEEVYVDDSILEYIVKIASTTRGVKEVEVGVSPRGSEALMKAARALALIRGRDYVIPDDVKELAVPVLSHRLVLKIESLMRGFSAEEIIRQVLEKVEVPKGFRG</sequence>
<dbReference type="InterPro" id="IPR041628">
    <property type="entry name" value="ChlI/MoxR_AAA_lid"/>
</dbReference>
<evidence type="ECO:0000313" key="5">
    <source>
        <dbReference type="EMBL" id="HGI43034.1"/>
    </source>
</evidence>
<organism evidence="5">
    <name type="scientific">Thermofilum pendens</name>
    <dbReference type="NCBI Taxonomy" id="2269"/>
    <lineage>
        <taxon>Archaea</taxon>
        <taxon>Thermoproteota</taxon>
        <taxon>Thermoprotei</taxon>
        <taxon>Thermofilales</taxon>
        <taxon>Thermofilaceae</taxon>
        <taxon>Thermofilum</taxon>
    </lineage>
</organism>
<dbReference type="Gene3D" id="3.40.50.300">
    <property type="entry name" value="P-loop containing nucleotide triphosphate hydrolases"/>
    <property type="match status" value="1"/>
</dbReference>
<dbReference type="AlphaFoldDB" id="A0A7C4BA90"/>
<evidence type="ECO:0000259" key="4">
    <source>
        <dbReference type="Pfam" id="PF17863"/>
    </source>
</evidence>
<evidence type="ECO:0000256" key="1">
    <source>
        <dbReference type="ARBA" id="ARBA00022741"/>
    </source>
</evidence>
<evidence type="ECO:0000259" key="3">
    <source>
        <dbReference type="Pfam" id="PF07726"/>
    </source>
</evidence>
<gene>
    <name evidence="5" type="ORF">ENV17_01430</name>
</gene>
<evidence type="ECO:0000256" key="2">
    <source>
        <dbReference type="ARBA" id="ARBA00022840"/>
    </source>
</evidence>
<dbReference type="PANTHER" id="PTHR42759">
    <property type="entry name" value="MOXR FAMILY PROTEIN"/>
    <property type="match status" value="1"/>
</dbReference>
<accession>A0A7C4BA90</accession>
<dbReference type="InterPro" id="IPR027417">
    <property type="entry name" value="P-loop_NTPase"/>
</dbReference>
<proteinExistence type="predicted"/>
<dbReference type="Pfam" id="PF17863">
    <property type="entry name" value="AAA_lid_2"/>
    <property type="match status" value="1"/>
</dbReference>
<dbReference type="FunFam" id="3.40.50.300:FF:000640">
    <property type="entry name" value="MoxR family ATPase"/>
    <property type="match status" value="1"/>
</dbReference>
<keyword evidence="2" id="KW-0067">ATP-binding</keyword>
<feature type="domain" description="ChlI/MoxR AAA lid" evidence="4">
    <location>
        <begin position="236"/>
        <end position="301"/>
    </location>
</feature>
<dbReference type="Gene3D" id="1.10.8.80">
    <property type="entry name" value="Magnesium chelatase subunit I, C-Terminal domain"/>
    <property type="match status" value="1"/>
</dbReference>
<dbReference type="SUPFAM" id="SSF52540">
    <property type="entry name" value="P-loop containing nucleoside triphosphate hydrolases"/>
    <property type="match status" value="1"/>
</dbReference>
<name>A0A7C4BA90_THEPE</name>
<protein>
    <submittedName>
        <fullName evidence="5">MoxR family ATPase</fullName>
    </submittedName>
</protein>
<keyword evidence="1" id="KW-0547">Nucleotide-binding</keyword>
<dbReference type="GO" id="GO:0005524">
    <property type="term" value="F:ATP binding"/>
    <property type="evidence" value="ECO:0007669"/>
    <property type="project" value="UniProtKB-KW"/>
</dbReference>
<dbReference type="InterPro" id="IPR050764">
    <property type="entry name" value="CbbQ/NirQ/NorQ/GpvN"/>
</dbReference>
<dbReference type="GO" id="GO:0016887">
    <property type="term" value="F:ATP hydrolysis activity"/>
    <property type="evidence" value="ECO:0007669"/>
    <property type="project" value="InterPro"/>
</dbReference>
<dbReference type="Pfam" id="PF07726">
    <property type="entry name" value="AAA_3"/>
    <property type="match status" value="1"/>
</dbReference>
<feature type="domain" description="ATPase AAA-3" evidence="3">
    <location>
        <begin position="37"/>
        <end position="167"/>
    </location>
</feature>